<feature type="compositionally biased region" description="Low complexity" evidence="4">
    <location>
        <begin position="215"/>
        <end position="231"/>
    </location>
</feature>
<dbReference type="GO" id="GO:0000978">
    <property type="term" value="F:RNA polymerase II cis-regulatory region sequence-specific DNA binding"/>
    <property type="evidence" value="ECO:0007669"/>
    <property type="project" value="TreeGrafter"/>
</dbReference>
<reference evidence="6 7" key="1">
    <citation type="journal article" date="2020" name="ISME J.">
        <title>Uncovering the hidden diversity of litter-decomposition mechanisms in mushroom-forming fungi.</title>
        <authorList>
            <person name="Floudas D."/>
            <person name="Bentzer J."/>
            <person name="Ahren D."/>
            <person name="Johansson T."/>
            <person name="Persson P."/>
            <person name="Tunlid A."/>
        </authorList>
    </citation>
    <scope>NUCLEOTIDE SEQUENCE [LARGE SCALE GENOMIC DNA]</scope>
    <source>
        <strain evidence="6 7">CBS 101986</strain>
    </source>
</reference>
<keyword evidence="1 3" id="KW-0238">DNA-binding</keyword>
<name>A0A8H5BPR5_9AGAR</name>
<evidence type="ECO:0000259" key="5">
    <source>
        <dbReference type="PROSITE" id="PS50039"/>
    </source>
</evidence>
<dbReference type="CDD" id="cd00059">
    <property type="entry name" value="FH_FOX"/>
    <property type="match status" value="1"/>
</dbReference>
<dbReference type="GO" id="GO:0005634">
    <property type="term" value="C:nucleus"/>
    <property type="evidence" value="ECO:0007669"/>
    <property type="project" value="UniProtKB-SubCell"/>
</dbReference>
<dbReference type="PROSITE" id="PS50039">
    <property type="entry name" value="FORK_HEAD_3"/>
    <property type="match status" value="1"/>
</dbReference>
<dbReference type="GO" id="GO:0030154">
    <property type="term" value="P:cell differentiation"/>
    <property type="evidence" value="ECO:0007669"/>
    <property type="project" value="TreeGrafter"/>
</dbReference>
<dbReference type="InterPro" id="IPR030456">
    <property type="entry name" value="TF_fork_head_CS_2"/>
</dbReference>
<feature type="compositionally biased region" description="Basic residues" evidence="4">
    <location>
        <begin position="232"/>
        <end position="242"/>
    </location>
</feature>
<dbReference type="Gene3D" id="1.10.10.10">
    <property type="entry name" value="Winged helix-like DNA-binding domain superfamily/Winged helix DNA-binding domain"/>
    <property type="match status" value="1"/>
</dbReference>
<dbReference type="SMART" id="SM00339">
    <property type="entry name" value="FH"/>
    <property type="match status" value="1"/>
</dbReference>
<dbReference type="SUPFAM" id="SSF46785">
    <property type="entry name" value="Winged helix' DNA-binding domain"/>
    <property type="match status" value="1"/>
</dbReference>
<keyword evidence="2 3" id="KW-0539">Nucleus</keyword>
<evidence type="ECO:0000256" key="3">
    <source>
        <dbReference type="PROSITE-ProRule" id="PRU00089"/>
    </source>
</evidence>
<evidence type="ECO:0000256" key="2">
    <source>
        <dbReference type="ARBA" id="ARBA00023242"/>
    </source>
</evidence>
<proteinExistence type="predicted"/>
<dbReference type="PANTHER" id="PTHR11829:SF343">
    <property type="entry name" value="FORK-HEAD DOMAIN-CONTAINING PROTEIN"/>
    <property type="match status" value="1"/>
</dbReference>
<comment type="subcellular location">
    <subcellularLocation>
        <location evidence="3">Nucleus</location>
    </subcellularLocation>
</comment>
<feature type="domain" description="Fork-head" evidence="5">
    <location>
        <begin position="108"/>
        <end position="213"/>
    </location>
</feature>
<feature type="region of interest" description="Disordered" evidence="4">
    <location>
        <begin position="215"/>
        <end position="252"/>
    </location>
</feature>
<evidence type="ECO:0000313" key="7">
    <source>
        <dbReference type="Proteomes" id="UP000567179"/>
    </source>
</evidence>
<gene>
    <name evidence="6" type="ORF">D9619_004748</name>
</gene>
<dbReference type="InterPro" id="IPR036388">
    <property type="entry name" value="WH-like_DNA-bd_sf"/>
</dbReference>
<dbReference type="PROSITE" id="PS00658">
    <property type="entry name" value="FORK_HEAD_2"/>
    <property type="match status" value="1"/>
</dbReference>
<dbReference type="Pfam" id="PF00250">
    <property type="entry name" value="Forkhead"/>
    <property type="match status" value="1"/>
</dbReference>
<dbReference type="InterPro" id="IPR036390">
    <property type="entry name" value="WH_DNA-bd_sf"/>
</dbReference>
<sequence>MSSYSTSSMPSPPMPYLTLSEDHLVYTSDPECSSPDPHYFPEPMPSPALSAVSHVSSSLLVRSAYEQQLHDEQLRSSLKLGSLPLNLSALPLRFPRARSRKNGGLVRYPIIHIISLAIRGSPRQALTLSQIYETVEENLASYRPVSGETARDKAKRIQWQSSVRHSLSLQFMFVQVDRLPDDAEEKLRGNYWTLDPSKYGLSRRSVNLEEKKKAMAAVAQKKKSASPPRKTSPARRRSRARKSLSPAPQHQRDQLWPLPSYISHVSQPHPQRYEPYELAQYPISPTLRWPIPETSPTFLPWIFLVSTLS</sequence>
<keyword evidence="7" id="KW-1185">Reference proteome</keyword>
<dbReference type="AlphaFoldDB" id="A0A8H5BPR5"/>
<evidence type="ECO:0000256" key="1">
    <source>
        <dbReference type="ARBA" id="ARBA00023125"/>
    </source>
</evidence>
<dbReference type="Proteomes" id="UP000567179">
    <property type="component" value="Unassembled WGS sequence"/>
</dbReference>
<dbReference type="InterPro" id="IPR001766">
    <property type="entry name" value="Fork_head_dom"/>
</dbReference>
<dbReference type="EMBL" id="JAACJJ010000014">
    <property type="protein sequence ID" value="KAF5327287.1"/>
    <property type="molecule type" value="Genomic_DNA"/>
</dbReference>
<dbReference type="InterPro" id="IPR050211">
    <property type="entry name" value="FOX_domain-containing"/>
</dbReference>
<dbReference type="OrthoDB" id="5954824at2759"/>
<feature type="DNA-binding region" description="Fork-head" evidence="3">
    <location>
        <begin position="108"/>
        <end position="213"/>
    </location>
</feature>
<evidence type="ECO:0000256" key="4">
    <source>
        <dbReference type="SAM" id="MobiDB-lite"/>
    </source>
</evidence>
<evidence type="ECO:0000313" key="6">
    <source>
        <dbReference type="EMBL" id="KAF5327287.1"/>
    </source>
</evidence>
<dbReference type="PANTHER" id="PTHR11829">
    <property type="entry name" value="FORKHEAD BOX PROTEIN"/>
    <property type="match status" value="1"/>
</dbReference>
<dbReference type="GO" id="GO:0000981">
    <property type="term" value="F:DNA-binding transcription factor activity, RNA polymerase II-specific"/>
    <property type="evidence" value="ECO:0007669"/>
    <property type="project" value="TreeGrafter"/>
</dbReference>
<protein>
    <recommendedName>
        <fullName evidence="5">Fork-head domain-containing protein</fullName>
    </recommendedName>
</protein>
<comment type="caution">
    <text evidence="6">The sequence shown here is derived from an EMBL/GenBank/DDBJ whole genome shotgun (WGS) entry which is preliminary data.</text>
</comment>
<organism evidence="6 7">
    <name type="scientific">Psilocybe cf. subviscida</name>
    <dbReference type="NCBI Taxonomy" id="2480587"/>
    <lineage>
        <taxon>Eukaryota</taxon>
        <taxon>Fungi</taxon>
        <taxon>Dikarya</taxon>
        <taxon>Basidiomycota</taxon>
        <taxon>Agaricomycotina</taxon>
        <taxon>Agaricomycetes</taxon>
        <taxon>Agaricomycetidae</taxon>
        <taxon>Agaricales</taxon>
        <taxon>Agaricineae</taxon>
        <taxon>Strophariaceae</taxon>
        <taxon>Psilocybe</taxon>
    </lineage>
</organism>
<accession>A0A8H5BPR5</accession>
<dbReference type="GO" id="GO:0009653">
    <property type="term" value="P:anatomical structure morphogenesis"/>
    <property type="evidence" value="ECO:0007669"/>
    <property type="project" value="TreeGrafter"/>
</dbReference>